<name>A0ABR3JKW2_9AGAR</name>
<keyword evidence="2" id="KW-1185">Reference proteome</keyword>
<dbReference type="Proteomes" id="UP001556367">
    <property type="component" value="Unassembled WGS sequence"/>
</dbReference>
<proteinExistence type="predicted"/>
<protein>
    <submittedName>
        <fullName evidence="1">Uncharacterized protein</fullName>
    </submittedName>
</protein>
<reference evidence="2" key="1">
    <citation type="submission" date="2024-06" db="EMBL/GenBank/DDBJ databases">
        <title>Multi-omics analyses provide insights into the biosynthesis of the anticancer antibiotic pleurotin in Hohenbuehelia grisea.</title>
        <authorList>
            <person name="Weaver J.A."/>
            <person name="Alberti F."/>
        </authorList>
    </citation>
    <scope>NUCLEOTIDE SEQUENCE [LARGE SCALE GENOMIC DNA]</scope>
    <source>
        <strain evidence="2">T-177</strain>
    </source>
</reference>
<evidence type="ECO:0000313" key="1">
    <source>
        <dbReference type="EMBL" id="KAL0955781.1"/>
    </source>
</evidence>
<organism evidence="1 2">
    <name type="scientific">Hohenbuehelia grisea</name>
    <dbReference type="NCBI Taxonomy" id="104357"/>
    <lineage>
        <taxon>Eukaryota</taxon>
        <taxon>Fungi</taxon>
        <taxon>Dikarya</taxon>
        <taxon>Basidiomycota</taxon>
        <taxon>Agaricomycotina</taxon>
        <taxon>Agaricomycetes</taxon>
        <taxon>Agaricomycetidae</taxon>
        <taxon>Agaricales</taxon>
        <taxon>Pleurotineae</taxon>
        <taxon>Pleurotaceae</taxon>
        <taxon>Hohenbuehelia</taxon>
    </lineage>
</organism>
<dbReference type="EMBL" id="JASNQZ010000006">
    <property type="protein sequence ID" value="KAL0955781.1"/>
    <property type="molecule type" value="Genomic_DNA"/>
</dbReference>
<comment type="caution">
    <text evidence="1">The sequence shown here is derived from an EMBL/GenBank/DDBJ whole genome shotgun (WGS) entry which is preliminary data.</text>
</comment>
<accession>A0ABR3JKW2</accession>
<evidence type="ECO:0000313" key="2">
    <source>
        <dbReference type="Proteomes" id="UP001556367"/>
    </source>
</evidence>
<gene>
    <name evidence="1" type="ORF">HGRIS_001995</name>
</gene>
<sequence length="99" mass="11325">MRRPQLFVIWSEGSAVPGGEQANMWFDVTPGQHLNARTLNTIEFEGGRCPAKRASRVLRCVGYILAEDDDSMLQLIPPSRHMRRIYRRRSSKPIMRSPG</sequence>